<organism evidence="2">
    <name type="scientific">Timema poppense</name>
    <name type="common">Walking stick</name>
    <dbReference type="NCBI Taxonomy" id="170557"/>
    <lineage>
        <taxon>Eukaryota</taxon>
        <taxon>Metazoa</taxon>
        <taxon>Ecdysozoa</taxon>
        <taxon>Arthropoda</taxon>
        <taxon>Hexapoda</taxon>
        <taxon>Insecta</taxon>
        <taxon>Pterygota</taxon>
        <taxon>Neoptera</taxon>
        <taxon>Polyneoptera</taxon>
        <taxon>Phasmatodea</taxon>
        <taxon>Timematodea</taxon>
        <taxon>Timematoidea</taxon>
        <taxon>Timematidae</taxon>
        <taxon>Timema</taxon>
    </lineage>
</organism>
<proteinExistence type="predicted"/>
<keyword evidence="1" id="KW-0472">Membrane</keyword>
<protein>
    <submittedName>
        <fullName evidence="2">Uncharacterized protein</fullName>
    </submittedName>
</protein>
<evidence type="ECO:0000256" key="1">
    <source>
        <dbReference type="SAM" id="Phobius"/>
    </source>
</evidence>
<evidence type="ECO:0000313" key="2">
    <source>
        <dbReference type="EMBL" id="CAD7414464.1"/>
    </source>
</evidence>
<sequence>MGAAVVPIVVFTAFWGVVGIVLPFVVPKGPNRGTYSSPVASLVLTDSSQLTAKSFEKLPNQIMYPYAEAYDLQKLVFSSFHSRQSKFRIFQVVLMLTAATCWLLCDYKILINGDDAMCTIAYWRTNKGAVIKYRGPLVVLKVFPDGNTYRVSHLTGDVKQRHYATTGVLGQQHVLRILVGTTGFAIRVLLQPEAMQLRFEVPMTGEELRSILIGNDPITLHPLLHRRPVPISLSSFMDPSHLTCQAASESRCPFLISSSRSSPFFLAQ</sequence>
<keyword evidence="1" id="KW-0812">Transmembrane</keyword>
<feature type="transmembrane region" description="Helical" evidence="1">
    <location>
        <begin position="6"/>
        <end position="26"/>
    </location>
</feature>
<gene>
    <name evidence="2" type="ORF">TPSB3V08_LOCUS9692</name>
</gene>
<keyword evidence="1" id="KW-1133">Transmembrane helix</keyword>
<feature type="transmembrane region" description="Helical" evidence="1">
    <location>
        <begin position="89"/>
        <end position="110"/>
    </location>
</feature>
<accession>A0A7R9DGU4</accession>
<dbReference type="EMBL" id="OD007940">
    <property type="protein sequence ID" value="CAD7414464.1"/>
    <property type="molecule type" value="Genomic_DNA"/>
</dbReference>
<dbReference type="AlphaFoldDB" id="A0A7R9DGU4"/>
<name>A0A7R9DGU4_TIMPO</name>
<reference evidence="2" key="1">
    <citation type="submission" date="2020-11" db="EMBL/GenBank/DDBJ databases">
        <authorList>
            <person name="Tran Van P."/>
        </authorList>
    </citation>
    <scope>NUCLEOTIDE SEQUENCE</scope>
</reference>